<sequence length="64" mass="7295">GSSQTRYSRCSSEKIGMAMRIDRWPLKYISERLAFFFAVAGAWHEPPLKYIDLLDTDDVQQAGA</sequence>
<gene>
    <name evidence="1" type="ORF">S06H3_41360</name>
</gene>
<comment type="caution">
    <text evidence="1">The sequence shown here is derived from an EMBL/GenBank/DDBJ whole genome shotgun (WGS) entry which is preliminary data.</text>
</comment>
<reference evidence="1" key="1">
    <citation type="journal article" date="2014" name="Front. Microbiol.">
        <title>High frequency of phylogenetically diverse reductive dehalogenase-homologous genes in deep subseafloor sedimentary metagenomes.</title>
        <authorList>
            <person name="Kawai M."/>
            <person name="Futagami T."/>
            <person name="Toyoda A."/>
            <person name="Takaki Y."/>
            <person name="Nishi S."/>
            <person name="Hori S."/>
            <person name="Arai W."/>
            <person name="Tsubouchi T."/>
            <person name="Morono Y."/>
            <person name="Uchiyama I."/>
            <person name="Ito T."/>
            <person name="Fujiyama A."/>
            <person name="Inagaki F."/>
            <person name="Takami H."/>
        </authorList>
    </citation>
    <scope>NUCLEOTIDE SEQUENCE</scope>
    <source>
        <strain evidence="1">Expedition CK06-06</strain>
    </source>
</reference>
<dbReference type="EMBL" id="BARV01025479">
    <property type="protein sequence ID" value="GAI44706.1"/>
    <property type="molecule type" value="Genomic_DNA"/>
</dbReference>
<feature type="non-terminal residue" evidence="1">
    <location>
        <position position="1"/>
    </location>
</feature>
<proteinExistence type="predicted"/>
<accession>X1PQA9</accession>
<evidence type="ECO:0000313" key="1">
    <source>
        <dbReference type="EMBL" id="GAI44706.1"/>
    </source>
</evidence>
<name>X1PQA9_9ZZZZ</name>
<protein>
    <submittedName>
        <fullName evidence="1">Uncharacterized protein</fullName>
    </submittedName>
</protein>
<dbReference type="AlphaFoldDB" id="X1PQA9"/>
<organism evidence="1">
    <name type="scientific">marine sediment metagenome</name>
    <dbReference type="NCBI Taxonomy" id="412755"/>
    <lineage>
        <taxon>unclassified sequences</taxon>
        <taxon>metagenomes</taxon>
        <taxon>ecological metagenomes</taxon>
    </lineage>
</organism>